<dbReference type="Pfam" id="PF00208">
    <property type="entry name" value="ELFV_dehydrog"/>
    <property type="match status" value="1"/>
</dbReference>
<name>A0A6N1VLZ2_9HYPH</name>
<dbReference type="PANTHER" id="PTHR42722">
    <property type="entry name" value="LEUCINE DEHYDROGENASE"/>
    <property type="match status" value="1"/>
</dbReference>
<protein>
    <submittedName>
        <fullName evidence="8">Amino acid dehydrogenase</fullName>
    </submittedName>
</protein>
<dbReference type="InterPro" id="IPR046346">
    <property type="entry name" value="Aminoacid_DH-like_N_sf"/>
</dbReference>
<dbReference type="EMBL" id="CP054836">
    <property type="protein sequence ID" value="QKV19977.1"/>
    <property type="molecule type" value="Genomic_DNA"/>
</dbReference>
<dbReference type="Gene3D" id="3.40.50.720">
    <property type="entry name" value="NAD(P)-binding Rossmann-like Domain"/>
    <property type="match status" value="1"/>
</dbReference>
<evidence type="ECO:0000256" key="3">
    <source>
        <dbReference type="ARBA" id="ARBA00023027"/>
    </source>
</evidence>
<dbReference type="PRINTS" id="PR00082">
    <property type="entry name" value="GLFDHDRGNASE"/>
</dbReference>
<dbReference type="InterPro" id="IPR036291">
    <property type="entry name" value="NAD(P)-bd_dom_sf"/>
</dbReference>
<dbReference type="InterPro" id="IPR016211">
    <property type="entry name" value="Glu/Phe/Leu/Val/Trp_DH_bac/arc"/>
</dbReference>
<reference evidence="8 9" key="1">
    <citation type="submission" date="2020-06" db="EMBL/GenBank/DDBJ databases">
        <title>Oricola thermophila sp. nov. isolated from a tidal sediments.</title>
        <authorList>
            <person name="Kwon K.K."/>
            <person name="Yang S.-H."/>
            <person name="Park M.-J."/>
        </authorList>
    </citation>
    <scope>NUCLEOTIDE SEQUENCE [LARGE SCALE GENOMIC DNA]</scope>
    <source>
        <strain evidence="8 9">MEBiC13590</strain>
    </source>
</reference>
<comment type="similarity">
    <text evidence="1 6">Belongs to the Glu/Leu/Phe/Val dehydrogenases family.</text>
</comment>
<dbReference type="InterPro" id="IPR006097">
    <property type="entry name" value="Glu/Leu/Phe/Val/Trp_DH_dimer"/>
</dbReference>
<dbReference type="SUPFAM" id="SSF51735">
    <property type="entry name" value="NAD(P)-binding Rossmann-fold domains"/>
    <property type="match status" value="1"/>
</dbReference>
<dbReference type="SUPFAM" id="SSF53223">
    <property type="entry name" value="Aminoacid dehydrogenase-like, N-terminal domain"/>
    <property type="match status" value="1"/>
</dbReference>
<evidence type="ECO:0000256" key="2">
    <source>
        <dbReference type="ARBA" id="ARBA00023002"/>
    </source>
</evidence>
<keyword evidence="9" id="KW-1185">Reference proteome</keyword>
<dbReference type="GO" id="GO:0000166">
    <property type="term" value="F:nucleotide binding"/>
    <property type="evidence" value="ECO:0007669"/>
    <property type="project" value="UniProtKB-KW"/>
</dbReference>
<feature type="domain" description="Glutamate/phenylalanine/leucine/valine/L-tryptophan dehydrogenase C-terminal" evidence="7">
    <location>
        <begin position="165"/>
        <end position="370"/>
    </location>
</feature>
<feature type="binding site" evidence="5">
    <location>
        <begin position="201"/>
        <end position="206"/>
    </location>
    <ligand>
        <name>NAD(+)</name>
        <dbReference type="ChEBI" id="CHEBI:57540"/>
    </ligand>
</feature>
<proteinExistence type="inferred from homology"/>
<evidence type="ECO:0000259" key="7">
    <source>
        <dbReference type="SMART" id="SM00839"/>
    </source>
</evidence>
<feature type="active site" description="Proton donor/acceptor" evidence="4">
    <location>
        <position position="103"/>
    </location>
</feature>
<accession>A0A6N1VLZ2</accession>
<dbReference type="Pfam" id="PF02812">
    <property type="entry name" value="ELFV_dehydrog_N"/>
    <property type="match status" value="1"/>
</dbReference>
<evidence type="ECO:0000256" key="5">
    <source>
        <dbReference type="PIRSR" id="PIRSR000188-2"/>
    </source>
</evidence>
<dbReference type="SMART" id="SM00839">
    <property type="entry name" value="ELFV_dehydrog"/>
    <property type="match status" value="1"/>
</dbReference>
<dbReference type="GO" id="GO:0006520">
    <property type="term" value="P:amino acid metabolic process"/>
    <property type="evidence" value="ECO:0007669"/>
    <property type="project" value="InterPro"/>
</dbReference>
<evidence type="ECO:0000256" key="6">
    <source>
        <dbReference type="RuleBase" id="RU004417"/>
    </source>
</evidence>
<organism evidence="8 9">
    <name type="scientific">Oricola thermophila</name>
    <dbReference type="NCBI Taxonomy" id="2742145"/>
    <lineage>
        <taxon>Bacteria</taxon>
        <taxon>Pseudomonadati</taxon>
        <taxon>Pseudomonadota</taxon>
        <taxon>Alphaproteobacteria</taxon>
        <taxon>Hyphomicrobiales</taxon>
        <taxon>Ahrensiaceae</taxon>
        <taxon>Oricola</taxon>
    </lineage>
</organism>
<dbReference type="PANTHER" id="PTHR42722:SF1">
    <property type="entry name" value="VALINE DEHYDROGENASE"/>
    <property type="match status" value="1"/>
</dbReference>
<keyword evidence="5" id="KW-0547">Nucleotide-binding</keyword>
<evidence type="ECO:0000313" key="9">
    <source>
        <dbReference type="Proteomes" id="UP000509367"/>
    </source>
</evidence>
<keyword evidence="3 5" id="KW-0520">NAD</keyword>
<evidence type="ECO:0000313" key="8">
    <source>
        <dbReference type="EMBL" id="QKV19977.1"/>
    </source>
</evidence>
<keyword evidence="2 6" id="KW-0560">Oxidoreductase</keyword>
<gene>
    <name evidence="8" type="ORF">HTY61_16705</name>
</gene>
<dbReference type="InterPro" id="IPR006095">
    <property type="entry name" value="Glu/Leu/Phe/Val/Trp_DH"/>
</dbReference>
<dbReference type="InterPro" id="IPR006096">
    <property type="entry name" value="Glu/Leu/Phe/Val/Trp_DH_C"/>
</dbReference>
<evidence type="ECO:0000256" key="1">
    <source>
        <dbReference type="ARBA" id="ARBA00006382"/>
    </source>
</evidence>
<dbReference type="RefSeq" id="WP_175277868.1">
    <property type="nucleotide sequence ID" value="NZ_CP054836.1"/>
</dbReference>
<sequence length="372" mass="38197">MLKRNEEAGVRAVSPTLEITDITGEARALPDFADHERVVAGRDSARGLTAIVAIHSTVLGPALGGTRVWPYAGFDEALTDVLRLSHGMTNKAAISGLPLGGGKAVIIADARAGKPRAMLEAYGEMLATLRDVYVTAEDVGMSLADADFLHTLTPNVTGTTAGGSGNPSPVTAEGTFLGLRAAVRHRLGREDLAGIRVAVQGLGAVGWALCERLHAAGAALTVTDIDSTRVEAAATEFGARKAGPDAILAAEADVLAPCALGGVLSERTIPALEAKVVAGSANNQLARPEDARRLADRGILYAPDYVINAGGLINVAAELSPGGYDRDAAMAKVATIPDTLDEIFRRAAETGATTAEIADAIAAERIAAARSA</sequence>
<dbReference type="AlphaFoldDB" id="A0A6N1VLZ2"/>
<dbReference type="Gene3D" id="3.40.50.10860">
    <property type="entry name" value="Leucine Dehydrogenase, chain A, domain 1"/>
    <property type="match status" value="1"/>
</dbReference>
<dbReference type="KEGG" id="orm:HTY61_16705"/>
<dbReference type="GO" id="GO:0016639">
    <property type="term" value="F:oxidoreductase activity, acting on the CH-NH2 group of donors, NAD or NADP as acceptor"/>
    <property type="evidence" value="ECO:0007669"/>
    <property type="project" value="InterPro"/>
</dbReference>
<dbReference type="CDD" id="cd01075">
    <property type="entry name" value="NAD_bind_Leu_Phe_Val_DH"/>
    <property type="match status" value="1"/>
</dbReference>
<dbReference type="PIRSF" id="PIRSF000188">
    <property type="entry name" value="Phe_leu_dh"/>
    <property type="match status" value="1"/>
</dbReference>
<dbReference type="Proteomes" id="UP000509367">
    <property type="component" value="Chromosome"/>
</dbReference>
<evidence type="ECO:0000256" key="4">
    <source>
        <dbReference type="PIRSR" id="PIRSR000188-1"/>
    </source>
</evidence>